<dbReference type="Proteomes" id="UP000306319">
    <property type="component" value="Unassembled WGS sequence"/>
</dbReference>
<reference evidence="1" key="1">
    <citation type="submission" date="2019-04" db="EMBL/GenBank/DDBJ databases">
        <title>Microbes associate with the intestines of laboratory mice.</title>
        <authorList>
            <person name="Navarre W."/>
            <person name="Wong E."/>
            <person name="Huang K."/>
            <person name="Tropini C."/>
            <person name="Ng K."/>
            <person name="Yu B."/>
        </authorList>
    </citation>
    <scope>NUCLEOTIDE SEQUENCE</scope>
    <source>
        <strain evidence="1">NM04_E33</strain>
    </source>
</reference>
<dbReference type="EMBL" id="SRYB01000001">
    <property type="protein sequence ID" value="TGY81085.1"/>
    <property type="molecule type" value="Genomic_DNA"/>
</dbReference>
<protein>
    <submittedName>
        <fullName evidence="1">Site-specific integrase</fullName>
    </submittedName>
</protein>
<evidence type="ECO:0000313" key="1">
    <source>
        <dbReference type="EMBL" id="TGY81085.1"/>
    </source>
</evidence>
<accession>A0AC61RL93</accession>
<comment type="caution">
    <text evidence="1">The sequence shown here is derived from an EMBL/GenBank/DDBJ whole genome shotgun (WGS) entry which is preliminary data.</text>
</comment>
<sequence>MATIKIKIRFSNAGTSAGRVVYQVIHRRVIRRIASGISVRKDMWEEATSRVVMPPDAIGDLAVANEMRIANTRIDEDMEAIRSIIDGLEGRYGGYSADDIVDAFQAQITPIPFPDFMEEEIYLKEKSGKMGTVRTYTSALRRLRAFAAETGYDINIITADLMEEYESWLSQRGVVNNSISFYMRALRAVYSRMVKTGMVRECHPFANVYTGIAKTRKRAISETDLRKVRMLNLSGDNALEMVRDMFLLSFYMMGISFVDMAFLKKTDMRNEVISYCRAKTGQSINIGVNAKILHMLDKHPSATDSPYLLPIISDPKGDTRKQYLNALREFNKKLKKIGERIGLADKLTTYTSRHSWASIARTRNVELSVISDALGHQSEATTRIYLATLDTGRISRANDIILRGF</sequence>
<proteinExistence type="predicted"/>
<gene>
    <name evidence="1" type="ORF">E5331_01505</name>
</gene>
<evidence type="ECO:0000313" key="2">
    <source>
        <dbReference type="Proteomes" id="UP000306319"/>
    </source>
</evidence>
<name>A0AC61RL93_9BACT</name>
<keyword evidence="2" id="KW-1185">Reference proteome</keyword>
<organism evidence="1 2">
    <name type="scientific">Lepagella muris</name>
    <dbReference type="NCBI Taxonomy" id="3032870"/>
    <lineage>
        <taxon>Bacteria</taxon>
        <taxon>Pseudomonadati</taxon>
        <taxon>Bacteroidota</taxon>
        <taxon>Bacteroidia</taxon>
        <taxon>Bacteroidales</taxon>
        <taxon>Muribaculaceae</taxon>
        <taxon>Lepagella</taxon>
    </lineage>
</organism>